<keyword evidence="1" id="KW-1133">Transmembrane helix</keyword>
<evidence type="ECO:0000259" key="2">
    <source>
        <dbReference type="Pfam" id="PF11127"/>
    </source>
</evidence>
<feature type="transmembrane region" description="Helical" evidence="1">
    <location>
        <begin position="36"/>
        <end position="60"/>
    </location>
</feature>
<dbReference type="OrthoDB" id="8781369at2"/>
<protein>
    <recommendedName>
        <fullName evidence="2">Inner membrane protein YgaP-like transmembrane domain-containing protein</fullName>
    </recommendedName>
</protein>
<feature type="domain" description="Inner membrane protein YgaP-like transmembrane" evidence="2">
    <location>
        <begin position="5"/>
        <end position="65"/>
    </location>
</feature>
<dbReference type="AlphaFoldDB" id="A0A1H7EG48"/>
<dbReference type="Proteomes" id="UP000198866">
    <property type="component" value="Unassembled WGS sequence"/>
</dbReference>
<sequence length="70" mass="7312">MFYVKNVPGWERVIRIILGVVGAALSIVFLKGVAGIVGALAAAGITISGLVGFCPACAMVGRRLARQQKR</sequence>
<dbReference type="Pfam" id="PF11127">
    <property type="entry name" value="YgaP-like_TM"/>
    <property type="match status" value="1"/>
</dbReference>
<dbReference type="RefSeq" id="WP_090873858.1">
    <property type="nucleotide sequence ID" value="NZ_FNYE01000061.1"/>
</dbReference>
<dbReference type="InterPro" id="IPR021309">
    <property type="entry name" value="YgaP-like_TM"/>
</dbReference>
<evidence type="ECO:0000313" key="3">
    <source>
        <dbReference type="EMBL" id="SEK12871.1"/>
    </source>
</evidence>
<keyword evidence="1" id="KW-0472">Membrane</keyword>
<reference evidence="4" key="1">
    <citation type="submission" date="2016-10" db="EMBL/GenBank/DDBJ databases">
        <authorList>
            <person name="Varghese N."/>
            <person name="Submissions S."/>
        </authorList>
    </citation>
    <scope>NUCLEOTIDE SEQUENCE [LARGE SCALE GENOMIC DNA]</scope>
    <source>
        <strain evidence="4">LMG 26031</strain>
    </source>
</reference>
<organism evidence="3 4">
    <name type="scientific">Paraburkholderia diazotrophica</name>
    <dbReference type="NCBI Taxonomy" id="667676"/>
    <lineage>
        <taxon>Bacteria</taxon>
        <taxon>Pseudomonadati</taxon>
        <taxon>Pseudomonadota</taxon>
        <taxon>Betaproteobacteria</taxon>
        <taxon>Burkholderiales</taxon>
        <taxon>Burkholderiaceae</taxon>
        <taxon>Paraburkholderia</taxon>
    </lineage>
</organism>
<feature type="transmembrane region" description="Helical" evidence="1">
    <location>
        <begin position="12"/>
        <end position="30"/>
    </location>
</feature>
<name>A0A1H7EG48_9BURK</name>
<proteinExistence type="predicted"/>
<keyword evidence="1" id="KW-0812">Transmembrane</keyword>
<evidence type="ECO:0000313" key="4">
    <source>
        <dbReference type="Proteomes" id="UP000198866"/>
    </source>
</evidence>
<dbReference type="EMBL" id="FNYE01000061">
    <property type="protein sequence ID" value="SEK12871.1"/>
    <property type="molecule type" value="Genomic_DNA"/>
</dbReference>
<dbReference type="STRING" id="667676.SAMN05192539_106128"/>
<accession>A0A1H7EG48</accession>
<gene>
    <name evidence="3" type="ORF">SAMN05192539_106128</name>
</gene>
<evidence type="ECO:0000256" key="1">
    <source>
        <dbReference type="SAM" id="Phobius"/>
    </source>
</evidence>
<keyword evidence="4" id="KW-1185">Reference proteome</keyword>